<dbReference type="Gene3D" id="3.10.180.10">
    <property type="entry name" value="2,3-Dihydroxybiphenyl 1,2-Dioxygenase, domain 1"/>
    <property type="match status" value="1"/>
</dbReference>
<dbReference type="KEGG" id="nec:KGD82_19080"/>
<dbReference type="AlphaFoldDB" id="A0A975QJU4"/>
<dbReference type="SUPFAM" id="SSF54593">
    <property type="entry name" value="Glyoxalase/Bleomycin resistance protein/Dihydroxybiphenyl dioxygenase"/>
    <property type="match status" value="1"/>
</dbReference>
<dbReference type="PANTHER" id="PTHR36110">
    <property type="entry name" value="RING-CLEAVING DIOXYGENASE MHQE-RELATED"/>
    <property type="match status" value="1"/>
</dbReference>
<evidence type="ECO:0000313" key="1">
    <source>
        <dbReference type="EMBL" id="QVJ00667.1"/>
    </source>
</evidence>
<organism evidence="1 2">
    <name type="scientific">Nocardiopsis eucommiae</name>
    <dbReference type="NCBI Taxonomy" id="2831970"/>
    <lineage>
        <taxon>Bacteria</taxon>
        <taxon>Bacillati</taxon>
        <taxon>Actinomycetota</taxon>
        <taxon>Actinomycetes</taxon>
        <taxon>Streptosporangiales</taxon>
        <taxon>Nocardiopsidaceae</taxon>
        <taxon>Nocardiopsis</taxon>
    </lineage>
</organism>
<accession>A0A975QJU4</accession>
<sequence>MPQEYGIHGIHGTAINAHTPERTIEFAESVFHSDGRISEDGDRAALRVGNDKFGNVIEVVGNCRTPGGALFELAVTHDEGGWDCDESPEELGQRSTLPPRFEAQREQIMSQLEPITQV</sequence>
<dbReference type="InterPro" id="IPR052537">
    <property type="entry name" value="Extradiol_RC_dioxygenase"/>
</dbReference>
<gene>
    <name evidence="1" type="ORF">KGD82_19080</name>
</gene>
<dbReference type="EMBL" id="CP074402">
    <property type="protein sequence ID" value="QVJ00667.1"/>
    <property type="molecule type" value="Genomic_DNA"/>
</dbReference>
<evidence type="ECO:0000313" key="2">
    <source>
        <dbReference type="Proteomes" id="UP000682416"/>
    </source>
</evidence>
<keyword evidence="2" id="KW-1185">Reference proteome</keyword>
<reference evidence="1" key="1">
    <citation type="submission" date="2021-05" db="EMBL/GenBank/DDBJ databases">
        <authorList>
            <person name="Kaiqin L."/>
            <person name="Jian G."/>
        </authorList>
    </citation>
    <scope>NUCLEOTIDE SEQUENCE</scope>
    <source>
        <strain evidence="1">HDS5</strain>
    </source>
</reference>
<name>A0A975QJU4_9ACTN</name>
<protein>
    <submittedName>
        <fullName evidence="1">Uncharacterized protein</fullName>
    </submittedName>
</protein>
<proteinExistence type="predicted"/>
<dbReference type="InterPro" id="IPR029068">
    <property type="entry name" value="Glyas_Bleomycin-R_OHBP_Dase"/>
</dbReference>
<dbReference type="PANTHER" id="PTHR36110:SF4">
    <property type="entry name" value="RING-CLEAVING DIOXYGENASE MHQA-RELATED"/>
    <property type="match status" value="1"/>
</dbReference>
<dbReference type="Proteomes" id="UP000682416">
    <property type="component" value="Chromosome"/>
</dbReference>